<evidence type="ECO:0000313" key="2">
    <source>
        <dbReference type="Proteomes" id="UP000078561"/>
    </source>
</evidence>
<name>A0A168L470_ABSGL</name>
<sequence>MTDINPTTTPINGTSHCSGCAEGLRLELDVRLSLDYREHTDEDAMKLPIDHIEGCDGYRYYLIHIGKPSRAW</sequence>
<proteinExistence type="predicted"/>
<evidence type="ECO:0000313" key="1">
    <source>
        <dbReference type="EMBL" id="SAL96031.1"/>
    </source>
</evidence>
<dbReference type="InParanoid" id="A0A168L470"/>
<protein>
    <submittedName>
        <fullName evidence="1">Uncharacterized protein</fullName>
    </submittedName>
</protein>
<organism evidence="1">
    <name type="scientific">Absidia glauca</name>
    <name type="common">Pin mould</name>
    <dbReference type="NCBI Taxonomy" id="4829"/>
    <lineage>
        <taxon>Eukaryota</taxon>
        <taxon>Fungi</taxon>
        <taxon>Fungi incertae sedis</taxon>
        <taxon>Mucoromycota</taxon>
        <taxon>Mucoromycotina</taxon>
        <taxon>Mucoromycetes</taxon>
        <taxon>Mucorales</taxon>
        <taxon>Cunninghamellaceae</taxon>
        <taxon>Absidia</taxon>
    </lineage>
</organism>
<reference evidence="1" key="1">
    <citation type="submission" date="2016-04" db="EMBL/GenBank/DDBJ databases">
        <authorList>
            <person name="Evans L.H."/>
            <person name="Alamgir A."/>
            <person name="Owens N."/>
            <person name="Weber N.D."/>
            <person name="Virtaneva K."/>
            <person name="Barbian K."/>
            <person name="Babar A."/>
            <person name="Rosenke K."/>
        </authorList>
    </citation>
    <scope>NUCLEOTIDE SEQUENCE [LARGE SCALE GENOMIC DNA]</scope>
    <source>
        <strain evidence="1">CBS 101.48</strain>
    </source>
</reference>
<dbReference type="EMBL" id="LT550554">
    <property type="protein sequence ID" value="SAL96031.1"/>
    <property type="molecule type" value="Genomic_DNA"/>
</dbReference>
<gene>
    <name evidence="1" type="primary">ABSGL_01383.1 scaffold 1395</name>
</gene>
<dbReference type="Proteomes" id="UP000078561">
    <property type="component" value="Unassembled WGS sequence"/>
</dbReference>
<accession>A0A168L470</accession>
<dbReference type="AlphaFoldDB" id="A0A168L470"/>
<keyword evidence="2" id="KW-1185">Reference proteome</keyword>